<feature type="transmembrane region" description="Helical" evidence="8">
    <location>
        <begin position="30"/>
        <end position="49"/>
    </location>
</feature>
<evidence type="ECO:0000313" key="11">
    <source>
        <dbReference type="EMBL" id="MBB6637970.1"/>
    </source>
</evidence>
<dbReference type="InterPro" id="IPR036286">
    <property type="entry name" value="LexA/Signal_pep-like_sf"/>
</dbReference>
<dbReference type="PROSITE" id="PS00760">
    <property type="entry name" value="SPASE_I_2"/>
    <property type="match status" value="1"/>
</dbReference>
<accession>A0A841T7C5</accession>
<organism evidence="11 12">
    <name type="scientific">Cohnella thailandensis</name>
    <dbReference type="NCBI Taxonomy" id="557557"/>
    <lineage>
        <taxon>Bacteria</taxon>
        <taxon>Bacillati</taxon>
        <taxon>Bacillota</taxon>
        <taxon>Bacilli</taxon>
        <taxon>Bacillales</taxon>
        <taxon>Paenibacillaceae</taxon>
        <taxon>Cohnella</taxon>
    </lineage>
</organism>
<dbReference type="InterPro" id="IPR000223">
    <property type="entry name" value="Pept_S26A_signal_pept_1"/>
</dbReference>
<dbReference type="GO" id="GO:0004252">
    <property type="term" value="F:serine-type endopeptidase activity"/>
    <property type="evidence" value="ECO:0007669"/>
    <property type="project" value="InterPro"/>
</dbReference>
<dbReference type="Gene3D" id="2.10.109.10">
    <property type="entry name" value="Umud Fragment, subunit A"/>
    <property type="match status" value="1"/>
</dbReference>
<dbReference type="InterPro" id="IPR019533">
    <property type="entry name" value="Peptidase_S26"/>
</dbReference>
<dbReference type="RefSeq" id="WP_185123178.1">
    <property type="nucleotide sequence ID" value="NZ_JACJVQ010000027.1"/>
</dbReference>
<keyword evidence="5 8" id="KW-0645">Protease</keyword>
<evidence type="ECO:0000256" key="4">
    <source>
        <dbReference type="ARBA" id="ARBA00013208"/>
    </source>
</evidence>
<dbReference type="InterPro" id="IPR019756">
    <property type="entry name" value="Pept_S26A_signal_pept_1_Ser-AS"/>
</dbReference>
<dbReference type="PANTHER" id="PTHR43390">
    <property type="entry name" value="SIGNAL PEPTIDASE I"/>
    <property type="match status" value="1"/>
</dbReference>
<dbReference type="GO" id="GO:0005886">
    <property type="term" value="C:plasma membrane"/>
    <property type="evidence" value="ECO:0007669"/>
    <property type="project" value="UniProtKB-SubCell"/>
</dbReference>
<feature type="domain" description="Peptidase S26" evidence="10">
    <location>
        <begin position="28"/>
        <end position="187"/>
    </location>
</feature>
<dbReference type="CDD" id="cd06530">
    <property type="entry name" value="S26_SPase_I"/>
    <property type="match status" value="1"/>
</dbReference>
<evidence type="ECO:0000256" key="5">
    <source>
        <dbReference type="ARBA" id="ARBA00022670"/>
    </source>
</evidence>
<evidence type="ECO:0000256" key="2">
    <source>
        <dbReference type="ARBA" id="ARBA00004401"/>
    </source>
</evidence>
<sequence>MSEAPGTPSSGRSRSVRPDRPAWRKELWDWIRALAIAIVIVVLLRAFVFQLSTVKSISMQPTLYEKQWLFVNKISYKIGHPSRGDVVILKEPGEGSDKKTLLVKRIIGLPGDRLEVRDHQLYINGALQVERYTDAVIEDGDIGPITVSAGHYFVMGDNRHLESSKDSRSFGEVPESLIKGRADWIIWPISRWQSL</sequence>
<comment type="catalytic activity">
    <reaction evidence="1 8">
        <text>Cleavage of hydrophobic, N-terminal signal or leader sequences from secreted and periplasmic proteins.</text>
        <dbReference type="EC" id="3.4.21.89"/>
    </reaction>
</comment>
<dbReference type="PRINTS" id="PR00727">
    <property type="entry name" value="LEADERPTASE"/>
</dbReference>
<keyword evidence="8" id="KW-0812">Transmembrane</keyword>
<dbReference type="Pfam" id="PF10502">
    <property type="entry name" value="Peptidase_S26"/>
    <property type="match status" value="1"/>
</dbReference>
<comment type="similarity">
    <text evidence="3 9">Belongs to the peptidase S26 family.</text>
</comment>
<dbReference type="AlphaFoldDB" id="A0A841T7C5"/>
<keyword evidence="6 8" id="KW-0378">Hydrolase</keyword>
<dbReference type="GO" id="GO:0006465">
    <property type="term" value="P:signal peptide processing"/>
    <property type="evidence" value="ECO:0007669"/>
    <property type="project" value="InterPro"/>
</dbReference>
<evidence type="ECO:0000313" key="12">
    <source>
        <dbReference type="Proteomes" id="UP000535838"/>
    </source>
</evidence>
<dbReference type="EC" id="3.4.21.89" evidence="4 8"/>
<dbReference type="EMBL" id="JACJVQ010000027">
    <property type="protein sequence ID" value="MBB6637970.1"/>
    <property type="molecule type" value="Genomic_DNA"/>
</dbReference>
<dbReference type="NCBIfam" id="TIGR02227">
    <property type="entry name" value="sigpep_I_bact"/>
    <property type="match status" value="1"/>
</dbReference>
<name>A0A841T7C5_9BACL</name>
<reference evidence="11 12" key="1">
    <citation type="submission" date="2020-08" db="EMBL/GenBank/DDBJ databases">
        <title>Cohnella phylogeny.</title>
        <authorList>
            <person name="Dunlap C."/>
        </authorList>
    </citation>
    <scope>NUCLEOTIDE SEQUENCE [LARGE SCALE GENOMIC DNA]</scope>
    <source>
        <strain evidence="11 12">DSM 25241</strain>
    </source>
</reference>
<evidence type="ECO:0000256" key="7">
    <source>
        <dbReference type="PIRSR" id="PIRSR600223-1"/>
    </source>
</evidence>
<evidence type="ECO:0000256" key="3">
    <source>
        <dbReference type="ARBA" id="ARBA00009370"/>
    </source>
</evidence>
<protein>
    <recommendedName>
        <fullName evidence="4 8">Signal peptidase I</fullName>
        <ecNumber evidence="4 8">3.4.21.89</ecNumber>
    </recommendedName>
</protein>
<evidence type="ECO:0000259" key="10">
    <source>
        <dbReference type="Pfam" id="PF10502"/>
    </source>
</evidence>
<evidence type="ECO:0000256" key="1">
    <source>
        <dbReference type="ARBA" id="ARBA00000677"/>
    </source>
</evidence>
<keyword evidence="8" id="KW-1133">Transmembrane helix</keyword>
<proteinExistence type="inferred from homology"/>
<gene>
    <name evidence="11" type="primary">lepB</name>
    <name evidence="11" type="ORF">H7B67_27905</name>
</gene>
<dbReference type="Proteomes" id="UP000535838">
    <property type="component" value="Unassembled WGS sequence"/>
</dbReference>
<dbReference type="InterPro" id="IPR019757">
    <property type="entry name" value="Pept_S26A_signal_pept_1_Lys-AS"/>
</dbReference>
<evidence type="ECO:0000256" key="6">
    <source>
        <dbReference type="ARBA" id="ARBA00022801"/>
    </source>
</evidence>
<keyword evidence="12" id="KW-1185">Reference proteome</keyword>
<comment type="caution">
    <text evidence="11">The sequence shown here is derived from an EMBL/GenBank/DDBJ whole genome shotgun (WGS) entry which is preliminary data.</text>
</comment>
<keyword evidence="8" id="KW-0472">Membrane</keyword>
<comment type="subcellular location">
    <subcellularLocation>
        <location evidence="2">Cell membrane</location>
        <topology evidence="2">Single-pass type II membrane protein</topology>
    </subcellularLocation>
    <subcellularLocation>
        <location evidence="9">Membrane</location>
        <topology evidence="9">Single-pass type II membrane protein</topology>
    </subcellularLocation>
</comment>
<dbReference type="PROSITE" id="PS00501">
    <property type="entry name" value="SPASE_I_1"/>
    <property type="match status" value="1"/>
</dbReference>
<feature type="active site" evidence="7">
    <location>
        <position position="104"/>
    </location>
</feature>
<evidence type="ECO:0000256" key="8">
    <source>
        <dbReference type="RuleBase" id="RU003993"/>
    </source>
</evidence>
<feature type="active site" evidence="7">
    <location>
        <position position="58"/>
    </location>
</feature>
<dbReference type="GO" id="GO:0009003">
    <property type="term" value="F:signal peptidase activity"/>
    <property type="evidence" value="ECO:0007669"/>
    <property type="project" value="UniProtKB-EC"/>
</dbReference>
<evidence type="ECO:0000256" key="9">
    <source>
        <dbReference type="RuleBase" id="RU362042"/>
    </source>
</evidence>
<dbReference type="PANTHER" id="PTHR43390:SF1">
    <property type="entry name" value="CHLOROPLAST PROCESSING PEPTIDASE"/>
    <property type="match status" value="1"/>
</dbReference>
<dbReference type="SUPFAM" id="SSF51306">
    <property type="entry name" value="LexA/Signal peptidase"/>
    <property type="match status" value="1"/>
</dbReference>